<proteinExistence type="predicted"/>
<reference evidence="3 4" key="1">
    <citation type="submission" date="2020-02" db="EMBL/GenBank/DDBJ databases">
        <title>Genome sequences of Thiorhodococcus mannitoliphagus and Thiorhodococcus minor, purple sulfur photosynthetic bacteria in the gammaproteobacterial family, Chromatiaceae.</title>
        <authorList>
            <person name="Aviles F.A."/>
            <person name="Meyer T.E."/>
            <person name="Kyndt J.A."/>
        </authorList>
    </citation>
    <scope>NUCLEOTIDE SEQUENCE [LARGE SCALE GENOMIC DNA]</scope>
    <source>
        <strain evidence="3 4">DSM 11518</strain>
    </source>
</reference>
<keyword evidence="1" id="KW-0067">ATP-binding</keyword>
<dbReference type="Gene3D" id="3.30.470.20">
    <property type="entry name" value="ATP-grasp fold, B domain"/>
    <property type="match status" value="1"/>
</dbReference>
<dbReference type="InterPro" id="IPR003806">
    <property type="entry name" value="ATP-grasp_PylC-type"/>
</dbReference>
<sequence>MSTESPVLFVVASSARALAASAVRAGYRVEVVDGFCDLDTRALGPCLQAPLQGSRLDLARVRDALEARIEHHRKRGDVIAGAVAGAGLESTPEMLSWLAARLPLLGNGPEIARLLASSAGFLHVIDVLGIDHPESRLEPPAQEAASWLVKETGRDGGLGVRHWQPSMARPRGPHAFQRFMAGTPGSLLFLADGADVVPIGFNRTLVSDVSGELPFLYGGVISGLPLTAAQQERIAAWATRLTDHLGLRGLNGIDFVLGPDGRPDLLELNARPTASLSLYDAQIDGGLIAHHISACRGAVPALAAPGMKHSAGQMVLYAWRDLEISADMPWPDWVSDRPCPGVEIARGAPLCSISAAGETPEQVETLLGERSRQLVDRLEPERAVISAIEEIL</sequence>
<dbReference type="SUPFAM" id="SSF56059">
    <property type="entry name" value="Glutathione synthetase ATP-binding domain-like"/>
    <property type="match status" value="1"/>
</dbReference>
<protein>
    <submittedName>
        <fullName evidence="3">ATP-grasp domain-containing protein</fullName>
    </submittedName>
</protein>
<keyword evidence="4" id="KW-1185">Reference proteome</keyword>
<evidence type="ECO:0000259" key="2">
    <source>
        <dbReference type="PROSITE" id="PS50975"/>
    </source>
</evidence>
<dbReference type="GO" id="GO:0005524">
    <property type="term" value="F:ATP binding"/>
    <property type="evidence" value="ECO:0007669"/>
    <property type="project" value="UniProtKB-UniRule"/>
</dbReference>
<dbReference type="GO" id="GO:0046872">
    <property type="term" value="F:metal ion binding"/>
    <property type="evidence" value="ECO:0007669"/>
    <property type="project" value="InterPro"/>
</dbReference>
<dbReference type="Pfam" id="PF02655">
    <property type="entry name" value="ATP-grasp_3"/>
    <property type="match status" value="1"/>
</dbReference>
<dbReference type="Proteomes" id="UP000483379">
    <property type="component" value="Unassembled WGS sequence"/>
</dbReference>
<dbReference type="InterPro" id="IPR011761">
    <property type="entry name" value="ATP-grasp"/>
</dbReference>
<organism evidence="3 4">
    <name type="scientific">Thiorhodococcus minor</name>
    <dbReference type="NCBI Taxonomy" id="57489"/>
    <lineage>
        <taxon>Bacteria</taxon>
        <taxon>Pseudomonadati</taxon>
        <taxon>Pseudomonadota</taxon>
        <taxon>Gammaproteobacteria</taxon>
        <taxon>Chromatiales</taxon>
        <taxon>Chromatiaceae</taxon>
        <taxon>Thiorhodococcus</taxon>
    </lineage>
</organism>
<name>A0A6M0K2X8_9GAMM</name>
<evidence type="ECO:0000256" key="1">
    <source>
        <dbReference type="PROSITE-ProRule" id="PRU00409"/>
    </source>
</evidence>
<gene>
    <name evidence="3" type="ORF">G3446_17335</name>
</gene>
<dbReference type="AlphaFoldDB" id="A0A6M0K2X8"/>
<dbReference type="RefSeq" id="WP_164454095.1">
    <property type="nucleotide sequence ID" value="NZ_JAAIJQ010000057.1"/>
</dbReference>
<comment type="caution">
    <text evidence="3">The sequence shown here is derived from an EMBL/GenBank/DDBJ whole genome shotgun (WGS) entry which is preliminary data.</text>
</comment>
<feature type="domain" description="ATP-grasp" evidence="2">
    <location>
        <begin position="226"/>
        <end position="303"/>
    </location>
</feature>
<keyword evidence="1" id="KW-0547">Nucleotide-binding</keyword>
<evidence type="ECO:0000313" key="3">
    <source>
        <dbReference type="EMBL" id="NEV63631.1"/>
    </source>
</evidence>
<dbReference type="EMBL" id="JAAIJQ010000057">
    <property type="protein sequence ID" value="NEV63631.1"/>
    <property type="molecule type" value="Genomic_DNA"/>
</dbReference>
<dbReference type="PROSITE" id="PS50975">
    <property type="entry name" value="ATP_GRASP"/>
    <property type="match status" value="1"/>
</dbReference>
<dbReference type="InterPro" id="IPR016677">
    <property type="entry name" value="UCP016817_carboligase"/>
</dbReference>
<evidence type="ECO:0000313" key="4">
    <source>
        <dbReference type="Proteomes" id="UP000483379"/>
    </source>
</evidence>
<dbReference type="PIRSF" id="PIRSF016817">
    <property type="entry name" value="UCP016817_carboligase"/>
    <property type="match status" value="1"/>
</dbReference>
<accession>A0A6M0K2X8</accession>